<protein>
    <submittedName>
        <fullName evidence="1">Uncharacterized protein</fullName>
    </submittedName>
</protein>
<accession>A0A8T0IDZ1</accession>
<dbReference type="InterPro" id="IPR052298">
    <property type="entry name" value="ZMYND10"/>
</dbReference>
<dbReference type="AlphaFoldDB" id="A0A8T0IDZ1"/>
<dbReference type="PANTHER" id="PTHR13244">
    <property type="entry name" value="ZINC FINGER MYND DOMAIN CONTAINING PROTEIN 10"/>
    <property type="match status" value="1"/>
</dbReference>
<sequence>MYNSMQLRKYLNDLLTDQLPVLKDLKWAVEQLVIQVPQTTAESASGRLIIEQVPELREKLMTGKNWREEQCNLENSHCYLS</sequence>
<dbReference type="GO" id="GO:0005737">
    <property type="term" value="C:cytoplasm"/>
    <property type="evidence" value="ECO:0007669"/>
    <property type="project" value="TreeGrafter"/>
</dbReference>
<dbReference type="Proteomes" id="UP000822688">
    <property type="component" value="Chromosome 4"/>
</dbReference>
<evidence type="ECO:0000313" key="2">
    <source>
        <dbReference type="Proteomes" id="UP000822688"/>
    </source>
</evidence>
<reference evidence="1" key="1">
    <citation type="submission" date="2020-06" db="EMBL/GenBank/DDBJ databases">
        <title>WGS assembly of Ceratodon purpureus strain R40.</title>
        <authorList>
            <person name="Carey S.B."/>
            <person name="Jenkins J."/>
            <person name="Shu S."/>
            <person name="Lovell J.T."/>
            <person name="Sreedasyam A."/>
            <person name="Maumus F."/>
            <person name="Tiley G.P."/>
            <person name="Fernandez-Pozo N."/>
            <person name="Barry K."/>
            <person name="Chen C."/>
            <person name="Wang M."/>
            <person name="Lipzen A."/>
            <person name="Daum C."/>
            <person name="Saski C.A."/>
            <person name="Payton A.C."/>
            <person name="Mcbreen J.C."/>
            <person name="Conrad R.E."/>
            <person name="Kollar L.M."/>
            <person name="Olsson S."/>
            <person name="Huttunen S."/>
            <person name="Landis J.B."/>
            <person name="Wickett N.J."/>
            <person name="Johnson M.G."/>
            <person name="Rensing S.A."/>
            <person name="Grimwood J."/>
            <person name="Schmutz J."/>
            <person name="Mcdaniel S.F."/>
        </authorList>
    </citation>
    <scope>NUCLEOTIDE SEQUENCE</scope>
    <source>
        <strain evidence="1">R40</strain>
    </source>
</reference>
<keyword evidence="2" id="KW-1185">Reference proteome</keyword>
<dbReference type="PANTHER" id="PTHR13244:SF7">
    <property type="entry name" value="ZINC FINGER MYND DOMAIN-CONTAINING PROTEIN 10"/>
    <property type="match status" value="1"/>
</dbReference>
<gene>
    <name evidence="1" type="ORF">KC19_4G265600</name>
</gene>
<comment type="caution">
    <text evidence="1">The sequence shown here is derived from an EMBL/GenBank/DDBJ whole genome shotgun (WGS) entry which is preliminary data.</text>
</comment>
<proteinExistence type="predicted"/>
<organism evidence="1 2">
    <name type="scientific">Ceratodon purpureus</name>
    <name type="common">Fire moss</name>
    <name type="synonym">Dicranum purpureum</name>
    <dbReference type="NCBI Taxonomy" id="3225"/>
    <lineage>
        <taxon>Eukaryota</taxon>
        <taxon>Viridiplantae</taxon>
        <taxon>Streptophyta</taxon>
        <taxon>Embryophyta</taxon>
        <taxon>Bryophyta</taxon>
        <taxon>Bryophytina</taxon>
        <taxon>Bryopsida</taxon>
        <taxon>Dicranidae</taxon>
        <taxon>Pseudoditrichales</taxon>
        <taxon>Ditrichaceae</taxon>
        <taxon>Ceratodon</taxon>
    </lineage>
</organism>
<evidence type="ECO:0000313" key="1">
    <source>
        <dbReference type="EMBL" id="KAG0581612.1"/>
    </source>
</evidence>
<name>A0A8T0IDZ1_CERPU</name>
<dbReference type="EMBL" id="CM026424">
    <property type="protein sequence ID" value="KAG0581612.1"/>
    <property type="molecule type" value="Genomic_DNA"/>
</dbReference>